<protein>
    <recommendedName>
        <fullName evidence="10">Acyl-coenzyme A oxidase</fullName>
    </recommendedName>
</protein>
<evidence type="ECO:0000256" key="10">
    <source>
        <dbReference type="PIRNR" id="PIRNR000168"/>
    </source>
</evidence>
<organism evidence="15 16">
    <name type="scientific">Oculimacula yallundae</name>
    <dbReference type="NCBI Taxonomy" id="86028"/>
    <lineage>
        <taxon>Eukaryota</taxon>
        <taxon>Fungi</taxon>
        <taxon>Dikarya</taxon>
        <taxon>Ascomycota</taxon>
        <taxon>Pezizomycotina</taxon>
        <taxon>Leotiomycetes</taxon>
        <taxon>Helotiales</taxon>
        <taxon>Ploettnerulaceae</taxon>
        <taxon>Oculimacula</taxon>
    </lineage>
</organism>
<dbReference type="InterPro" id="IPR036250">
    <property type="entry name" value="AcylCo_DH-like_C"/>
</dbReference>
<dbReference type="InterPro" id="IPR055060">
    <property type="entry name" value="ACOX_C_alpha1"/>
</dbReference>
<feature type="domain" description="Acyl-CoA oxidase C-terminal" evidence="12">
    <location>
        <begin position="503"/>
        <end position="671"/>
    </location>
</feature>
<dbReference type="InterPro" id="IPR009100">
    <property type="entry name" value="AcylCoA_DH/oxidase_NM_dom_sf"/>
</dbReference>
<keyword evidence="4 10" id="KW-0285">Flavoprotein</keyword>
<dbReference type="Pfam" id="PF01756">
    <property type="entry name" value="ACOX"/>
    <property type="match status" value="1"/>
</dbReference>
<dbReference type="PIRSF" id="PIRSF000168">
    <property type="entry name" value="Acyl-CoA_oxidase"/>
    <property type="match status" value="1"/>
</dbReference>
<proteinExistence type="inferred from homology"/>
<name>A0ABR4CCU3_9HELO</name>
<keyword evidence="5 10" id="KW-0274">FAD</keyword>
<evidence type="ECO:0000256" key="5">
    <source>
        <dbReference type="ARBA" id="ARBA00022827"/>
    </source>
</evidence>
<comment type="cofactor">
    <cofactor evidence="1">
        <name>FAD</name>
        <dbReference type="ChEBI" id="CHEBI:57692"/>
    </cofactor>
</comment>
<dbReference type="InterPro" id="IPR012258">
    <property type="entry name" value="Acyl-CoA_oxidase"/>
</dbReference>
<evidence type="ECO:0000256" key="9">
    <source>
        <dbReference type="ARBA" id="ARBA00023140"/>
    </source>
</evidence>
<keyword evidence="9" id="KW-0576">Peroxisome</keyword>
<dbReference type="InterPro" id="IPR002655">
    <property type="entry name" value="Acyl-CoA_oxidase_C"/>
</dbReference>
<evidence type="ECO:0000256" key="11">
    <source>
        <dbReference type="SAM" id="MobiDB-lite"/>
    </source>
</evidence>
<sequence length="687" mass="77393">MSDFTDHLKPAAPTGSDTLAKERQNSTIPVDALARHLFPDQEFLERQEKILHVLEKEKLFSKDMQQNLSRPDRYKLGLARAKALRRMQDKLLWNQEDLKMAEYLVDEMSPYALHMSMFVTTVREQANDEQKAYWLPRIESFEIIGAYAQTELGHGSNVKGIELEARYDIETKEFVLHSPTLTSSKWWNGTLGRTANHAIVIAQLLIPSSFSNSSRFIGYGPHAFIVQVRDMKTNQPLPGVAVGDINAKYGYATMDNAYCLFDHFRIPHSALLSRYSGVDKKTGDYTKPRNPAVLYGSLTQVRASIVMHARLVLARAVTIAVRYLSLRRQFRDRDGNGTGAEIAVLDYPTVQIRVLPLLATTFALHYSGRAMGHLYSSTREGIAGGDFSKLADLHSTSSGLKSLCTTLTADGIETCRRALGGQGFGGGSGLIQLNNDYLSKPTVEGDNWMITQQTAAYLIKSVQTATNSDRNGRKPEPSTNIESFLFRREGGHIVEYDVLGSDEAIVDAFRQRAAHFSFEAYQARIIQKKSWNSLLIQLHKLSNAHSQMILVQNFYLALENDSSIPEPARPVLRDLFRLFALYTIDRDAREFFTSKSISNQHLDEIPSRIESLMAGIRAHAVKLVDSWMIPDFLLDSALGRYDGKVYEDLFNRAHRLNPLNRITFNPNYWEEEIVMGSQDGGQILAKL</sequence>
<keyword evidence="8" id="KW-0443">Lipid metabolism</keyword>
<dbReference type="InterPro" id="IPR029320">
    <property type="entry name" value="Acyl-CoA_ox_N"/>
</dbReference>
<dbReference type="Gene3D" id="1.10.540.10">
    <property type="entry name" value="Acyl-CoA dehydrogenase/oxidase, N-terminal domain"/>
    <property type="match status" value="1"/>
</dbReference>
<comment type="similarity">
    <text evidence="3 10">Belongs to the acyl-CoA oxidase family.</text>
</comment>
<keyword evidence="16" id="KW-1185">Reference proteome</keyword>
<dbReference type="EMBL" id="JAZHXI010000010">
    <property type="protein sequence ID" value="KAL2067352.1"/>
    <property type="molecule type" value="Genomic_DNA"/>
</dbReference>
<comment type="caution">
    <text evidence="15">The sequence shown here is derived from an EMBL/GenBank/DDBJ whole genome shotgun (WGS) entry which is preliminary data.</text>
</comment>
<evidence type="ECO:0000256" key="2">
    <source>
        <dbReference type="ARBA" id="ARBA00004275"/>
    </source>
</evidence>
<dbReference type="InterPro" id="IPR046373">
    <property type="entry name" value="Acyl-CoA_Oxase/DH_mid-dom_sf"/>
</dbReference>
<dbReference type="Pfam" id="PF14749">
    <property type="entry name" value="Acyl-CoA_ox_N"/>
    <property type="match status" value="1"/>
</dbReference>
<dbReference type="PANTHER" id="PTHR10909:SF250">
    <property type="entry name" value="PEROXISOMAL ACYL-COENZYME A OXIDASE 1"/>
    <property type="match status" value="1"/>
</dbReference>
<evidence type="ECO:0000313" key="15">
    <source>
        <dbReference type="EMBL" id="KAL2067352.1"/>
    </source>
</evidence>
<dbReference type="Proteomes" id="UP001595075">
    <property type="component" value="Unassembled WGS sequence"/>
</dbReference>
<evidence type="ECO:0000256" key="7">
    <source>
        <dbReference type="ARBA" id="ARBA00023002"/>
    </source>
</evidence>
<evidence type="ECO:0000256" key="3">
    <source>
        <dbReference type="ARBA" id="ARBA00006288"/>
    </source>
</evidence>
<dbReference type="SUPFAM" id="SSF56645">
    <property type="entry name" value="Acyl-CoA dehydrogenase NM domain-like"/>
    <property type="match status" value="1"/>
</dbReference>
<evidence type="ECO:0000259" key="12">
    <source>
        <dbReference type="Pfam" id="PF01756"/>
    </source>
</evidence>
<dbReference type="PANTHER" id="PTHR10909">
    <property type="entry name" value="ELECTRON TRANSPORT OXIDOREDUCTASE"/>
    <property type="match status" value="1"/>
</dbReference>
<gene>
    <name evidence="15" type="ORF">VTL71DRAFT_1777</name>
</gene>
<evidence type="ECO:0000256" key="6">
    <source>
        <dbReference type="ARBA" id="ARBA00022832"/>
    </source>
</evidence>
<evidence type="ECO:0000259" key="14">
    <source>
        <dbReference type="Pfam" id="PF22924"/>
    </source>
</evidence>
<dbReference type="Pfam" id="PF22924">
    <property type="entry name" value="ACOX_C_alpha1"/>
    <property type="match status" value="1"/>
</dbReference>
<dbReference type="Gene3D" id="1.20.140.10">
    <property type="entry name" value="Butyryl-CoA Dehydrogenase, subunit A, domain 3"/>
    <property type="match status" value="2"/>
</dbReference>
<keyword evidence="7" id="KW-0560">Oxidoreductase</keyword>
<feature type="domain" description="Acyl-CoA oxidase C-alpha1" evidence="14">
    <location>
        <begin position="295"/>
        <end position="459"/>
    </location>
</feature>
<evidence type="ECO:0000313" key="16">
    <source>
        <dbReference type="Proteomes" id="UP001595075"/>
    </source>
</evidence>
<evidence type="ECO:0000256" key="8">
    <source>
        <dbReference type="ARBA" id="ARBA00023098"/>
    </source>
</evidence>
<dbReference type="Gene3D" id="2.40.110.10">
    <property type="entry name" value="Butyryl-CoA Dehydrogenase, subunit A, domain 2"/>
    <property type="match status" value="1"/>
</dbReference>
<evidence type="ECO:0000256" key="4">
    <source>
        <dbReference type="ARBA" id="ARBA00022630"/>
    </source>
</evidence>
<dbReference type="SUPFAM" id="SSF47203">
    <property type="entry name" value="Acyl-CoA dehydrogenase C-terminal domain-like"/>
    <property type="match status" value="2"/>
</dbReference>
<keyword evidence="6" id="KW-0276">Fatty acid metabolism</keyword>
<accession>A0ABR4CCU3</accession>
<evidence type="ECO:0000256" key="1">
    <source>
        <dbReference type="ARBA" id="ARBA00001974"/>
    </source>
</evidence>
<comment type="subcellular location">
    <subcellularLocation>
        <location evidence="2">Peroxisome</location>
    </subcellularLocation>
</comment>
<dbReference type="InterPro" id="IPR037069">
    <property type="entry name" value="AcylCoA_DH/ox_N_sf"/>
</dbReference>
<feature type="region of interest" description="Disordered" evidence="11">
    <location>
        <begin position="1"/>
        <end position="24"/>
    </location>
</feature>
<feature type="domain" description="Acyl-coenzyme A oxidase N-terminal" evidence="13">
    <location>
        <begin position="30"/>
        <end position="144"/>
    </location>
</feature>
<evidence type="ECO:0000259" key="13">
    <source>
        <dbReference type="Pfam" id="PF14749"/>
    </source>
</evidence>
<reference evidence="15 16" key="1">
    <citation type="journal article" date="2024" name="Commun. Biol.">
        <title>Comparative genomic analysis of thermophilic fungi reveals convergent evolutionary adaptations and gene losses.</title>
        <authorList>
            <person name="Steindorff A.S."/>
            <person name="Aguilar-Pontes M.V."/>
            <person name="Robinson A.J."/>
            <person name="Andreopoulos B."/>
            <person name="LaButti K."/>
            <person name="Kuo A."/>
            <person name="Mondo S."/>
            <person name="Riley R."/>
            <person name="Otillar R."/>
            <person name="Haridas S."/>
            <person name="Lipzen A."/>
            <person name="Grimwood J."/>
            <person name="Schmutz J."/>
            <person name="Clum A."/>
            <person name="Reid I.D."/>
            <person name="Moisan M.C."/>
            <person name="Butler G."/>
            <person name="Nguyen T.T.M."/>
            <person name="Dewar K."/>
            <person name="Conant G."/>
            <person name="Drula E."/>
            <person name="Henrissat B."/>
            <person name="Hansel C."/>
            <person name="Singer S."/>
            <person name="Hutchinson M.I."/>
            <person name="de Vries R.P."/>
            <person name="Natvig D.O."/>
            <person name="Powell A.J."/>
            <person name="Tsang A."/>
            <person name="Grigoriev I.V."/>
        </authorList>
    </citation>
    <scope>NUCLEOTIDE SEQUENCE [LARGE SCALE GENOMIC DNA]</scope>
    <source>
        <strain evidence="15 16">CBS 494.80</strain>
    </source>
</reference>